<reference evidence="3 4" key="1">
    <citation type="submission" date="2013-12" db="EMBL/GenBank/DDBJ databases">
        <authorList>
            <consortium name="DOE Joint Genome Institute"/>
            <person name="Eisen J."/>
            <person name="Huntemann M."/>
            <person name="Han J."/>
            <person name="Chen A."/>
            <person name="Kyrpides N."/>
            <person name="Mavromatis K."/>
            <person name="Markowitz V."/>
            <person name="Palaniappan K."/>
            <person name="Ivanova N."/>
            <person name="Schaumberg A."/>
            <person name="Pati A."/>
            <person name="Liolios K."/>
            <person name="Nordberg H.P."/>
            <person name="Cantor M.N."/>
            <person name="Hua S.X."/>
            <person name="Woyke T."/>
        </authorList>
    </citation>
    <scope>NUCLEOTIDE SEQUENCE [LARGE SCALE GENOMIC DNA]</scope>
    <source>
        <strain evidence="3 4">DSM 23557</strain>
    </source>
</reference>
<dbReference type="InterPro" id="IPR002931">
    <property type="entry name" value="Transglutaminase-like"/>
</dbReference>
<sequence>MAQELSRNAKTDEEKLKRVIEHFSKGYTYSLKLEKFEGDPLEYFLLVSKKGNCEYYASATALLLRLMGVPARVVGGFKGAIWNNYGNYYIITNSMAHVWVEAYINGKWVRVDTTPPYQSPALKRISTLSLIMDSIVSFWYSNVVGFSAEKQISLFKAFGKGLRWSVKKENLAVVLKYILLTALALVLLYLPFYLYRRLKKDPENLFRRLQETLNSKDSPERLLEKFKGKEQYRYVEYIVRLYQRYKYSNYRVYPDEVMEGYRVLKILKDTLNSSRRSSP</sequence>
<gene>
    <name evidence="3" type="ORF">THERU_01320</name>
</gene>
<accession>W0DIB9</accession>
<dbReference type="RefSeq" id="WP_245565832.1">
    <property type="nucleotide sequence ID" value="NZ_CP007028.1"/>
</dbReference>
<dbReference type="EMBL" id="CP007028">
    <property type="protein sequence ID" value="AHE96743.1"/>
    <property type="molecule type" value="Genomic_DNA"/>
</dbReference>
<organism evidence="4">
    <name type="scientific">Thermocrinis ruber</name>
    <dbReference type="NCBI Taxonomy" id="75906"/>
    <lineage>
        <taxon>Bacteria</taxon>
        <taxon>Pseudomonadati</taxon>
        <taxon>Aquificota</taxon>
        <taxon>Aquificia</taxon>
        <taxon>Aquificales</taxon>
        <taxon>Aquificaceae</taxon>
        <taxon>Thermocrinis</taxon>
    </lineage>
</organism>
<keyword evidence="1" id="KW-0472">Membrane</keyword>
<dbReference type="KEGG" id="trd:THERU_01320"/>
<keyword evidence="4" id="KW-1185">Reference proteome</keyword>
<evidence type="ECO:0000256" key="1">
    <source>
        <dbReference type="SAM" id="Phobius"/>
    </source>
</evidence>
<evidence type="ECO:0000313" key="3">
    <source>
        <dbReference type="EMBL" id="AHE96743.1"/>
    </source>
</evidence>
<keyword evidence="1" id="KW-0812">Transmembrane</keyword>
<feature type="domain" description="Transglutaminase-like" evidence="2">
    <location>
        <begin position="45"/>
        <end position="115"/>
    </location>
</feature>
<dbReference type="Gene3D" id="3.10.620.30">
    <property type="match status" value="1"/>
</dbReference>
<evidence type="ECO:0000259" key="2">
    <source>
        <dbReference type="SMART" id="SM00460"/>
    </source>
</evidence>
<dbReference type="HOGENOM" id="CLU_997252_0_0_0"/>
<dbReference type="SMART" id="SM00460">
    <property type="entry name" value="TGc"/>
    <property type="match status" value="1"/>
</dbReference>
<dbReference type="PANTHER" id="PTHR42736:SF1">
    <property type="entry name" value="PROTEIN-GLUTAMINE GAMMA-GLUTAMYLTRANSFERASE"/>
    <property type="match status" value="1"/>
</dbReference>
<feature type="transmembrane region" description="Helical" evidence="1">
    <location>
        <begin position="174"/>
        <end position="195"/>
    </location>
</feature>
<dbReference type="InterPro" id="IPR052901">
    <property type="entry name" value="Bact_TGase-like"/>
</dbReference>
<dbReference type="Pfam" id="PF01841">
    <property type="entry name" value="Transglut_core"/>
    <property type="match status" value="1"/>
</dbReference>
<protein>
    <recommendedName>
        <fullName evidence="2">Transglutaminase-like domain-containing protein</fullName>
    </recommendedName>
</protein>
<dbReference type="InterPro" id="IPR038765">
    <property type="entry name" value="Papain-like_cys_pep_sf"/>
</dbReference>
<dbReference type="SUPFAM" id="SSF54001">
    <property type="entry name" value="Cysteine proteinases"/>
    <property type="match status" value="1"/>
</dbReference>
<proteinExistence type="predicted"/>
<name>W0DIB9_9AQUI</name>
<dbReference type="eggNOG" id="COG1305">
    <property type="taxonomic scope" value="Bacteria"/>
</dbReference>
<dbReference type="STRING" id="75906.THERU_01320"/>
<evidence type="ECO:0000313" key="4">
    <source>
        <dbReference type="Proteomes" id="UP000018914"/>
    </source>
</evidence>
<keyword evidence="1" id="KW-1133">Transmembrane helix</keyword>
<dbReference type="AlphaFoldDB" id="W0DIB9"/>
<dbReference type="PANTHER" id="PTHR42736">
    <property type="entry name" value="PROTEIN-GLUTAMINE GAMMA-GLUTAMYLTRANSFERASE"/>
    <property type="match status" value="1"/>
</dbReference>
<dbReference type="Proteomes" id="UP000018914">
    <property type="component" value="Chromosome"/>
</dbReference>